<comment type="caution">
    <text evidence="1">The sequence shown here is derived from an EMBL/GenBank/DDBJ whole genome shotgun (WGS) entry which is preliminary data.</text>
</comment>
<gene>
    <name evidence="1" type="ORF">DERYTH_LOCUS3569</name>
</gene>
<proteinExistence type="predicted"/>
<name>A0A9N9A1L6_9GLOM</name>
<accession>A0A9N9A1L6</accession>
<dbReference type="Proteomes" id="UP000789405">
    <property type="component" value="Unassembled WGS sequence"/>
</dbReference>
<evidence type="ECO:0000313" key="1">
    <source>
        <dbReference type="EMBL" id="CAG8514842.1"/>
    </source>
</evidence>
<evidence type="ECO:0000313" key="2">
    <source>
        <dbReference type="Proteomes" id="UP000789405"/>
    </source>
</evidence>
<protein>
    <submittedName>
        <fullName evidence="1">4567_t:CDS:1</fullName>
    </submittedName>
</protein>
<reference evidence="1" key="1">
    <citation type="submission" date="2021-06" db="EMBL/GenBank/DDBJ databases">
        <authorList>
            <person name="Kallberg Y."/>
            <person name="Tangrot J."/>
            <person name="Rosling A."/>
        </authorList>
    </citation>
    <scope>NUCLEOTIDE SEQUENCE</scope>
    <source>
        <strain evidence="1">MA453B</strain>
    </source>
</reference>
<dbReference type="AlphaFoldDB" id="A0A9N9A1L6"/>
<organism evidence="1 2">
    <name type="scientific">Dentiscutata erythropus</name>
    <dbReference type="NCBI Taxonomy" id="1348616"/>
    <lineage>
        <taxon>Eukaryota</taxon>
        <taxon>Fungi</taxon>
        <taxon>Fungi incertae sedis</taxon>
        <taxon>Mucoromycota</taxon>
        <taxon>Glomeromycotina</taxon>
        <taxon>Glomeromycetes</taxon>
        <taxon>Diversisporales</taxon>
        <taxon>Gigasporaceae</taxon>
        <taxon>Dentiscutata</taxon>
    </lineage>
</organism>
<dbReference type="EMBL" id="CAJVPY010001275">
    <property type="protein sequence ID" value="CAG8514842.1"/>
    <property type="molecule type" value="Genomic_DNA"/>
</dbReference>
<sequence>MSLIFSNLQISINSFSLSYHSSTQSIEVGIILEQINHNFQNFIVWSPKGGLEISDFFLRELNNSFGSVKNFSKNNQRVFSNLKIIIFSVRTIPTITNIL</sequence>
<keyword evidence="2" id="KW-1185">Reference proteome</keyword>